<keyword evidence="1" id="KW-0479">Metal-binding</keyword>
<evidence type="ECO:0000256" key="2">
    <source>
        <dbReference type="ARBA" id="ARBA00023235"/>
    </source>
</evidence>
<gene>
    <name evidence="3" type="ORF">US53_C0008G0015</name>
</gene>
<organism evidence="3 4">
    <name type="scientific">Candidatus Woesebacteria bacterium GW2011_GWA1_37_7</name>
    <dbReference type="NCBI Taxonomy" id="1618545"/>
    <lineage>
        <taxon>Bacteria</taxon>
        <taxon>Candidatus Woeseibacteriota</taxon>
    </lineage>
</organism>
<evidence type="ECO:0000313" key="4">
    <source>
        <dbReference type="Proteomes" id="UP000034591"/>
    </source>
</evidence>
<dbReference type="AlphaFoldDB" id="A0A0G0JM32"/>
<keyword evidence="2" id="KW-0413">Isomerase</keyword>
<sequence length="216" mass="24248">MIQIIPSILTNDPDELVELIEKCEGLVERVSIDIIDGKFADNKTIDPSILFDLDTNLKIDYQLMVMDPINWVERCVRGQADRIIGHIEHMSNQLDFVGKVQEVGASVGLAVDLGTPVDKLDYTILNNLDVVLVMSVPAGFGGQKFDESVIEKIKWLDEVRARDDTPFKIQDDGGITFEYIDDLRLAAVDEVSIGRMLFEGDLTQNIEKFTKAAYKK</sequence>
<dbReference type="SUPFAM" id="SSF51366">
    <property type="entry name" value="Ribulose-phoshate binding barrel"/>
    <property type="match status" value="1"/>
</dbReference>
<evidence type="ECO:0000256" key="1">
    <source>
        <dbReference type="ARBA" id="ARBA00022723"/>
    </source>
</evidence>
<proteinExistence type="predicted"/>
<dbReference type="GO" id="GO:0005975">
    <property type="term" value="P:carbohydrate metabolic process"/>
    <property type="evidence" value="ECO:0007669"/>
    <property type="project" value="InterPro"/>
</dbReference>
<dbReference type="EMBL" id="LBTI01000008">
    <property type="protein sequence ID" value="KKQ37824.1"/>
    <property type="molecule type" value="Genomic_DNA"/>
</dbReference>
<name>A0A0G0JM32_9BACT</name>
<dbReference type="Pfam" id="PF00834">
    <property type="entry name" value="Ribul_P_3_epim"/>
    <property type="match status" value="1"/>
</dbReference>
<dbReference type="InterPro" id="IPR011060">
    <property type="entry name" value="RibuloseP-bd_barrel"/>
</dbReference>
<dbReference type="InterPro" id="IPR000056">
    <property type="entry name" value="Ribul_P_3_epim-like"/>
</dbReference>
<accession>A0A0G0JM32</accession>
<protein>
    <submittedName>
        <fullName evidence="3">Ribulose-phosphate 3-epimerase</fullName>
    </submittedName>
</protein>
<comment type="caution">
    <text evidence="3">The sequence shown here is derived from an EMBL/GenBank/DDBJ whole genome shotgun (WGS) entry which is preliminary data.</text>
</comment>
<dbReference type="InterPro" id="IPR013785">
    <property type="entry name" value="Aldolase_TIM"/>
</dbReference>
<dbReference type="Proteomes" id="UP000034591">
    <property type="component" value="Unassembled WGS sequence"/>
</dbReference>
<reference evidence="3 4" key="1">
    <citation type="journal article" date="2015" name="Nature">
        <title>rRNA introns, odd ribosomes, and small enigmatic genomes across a large radiation of phyla.</title>
        <authorList>
            <person name="Brown C.T."/>
            <person name="Hug L.A."/>
            <person name="Thomas B.C."/>
            <person name="Sharon I."/>
            <person name="Castelle C.J."/>
            <person name="Singh A."/>
            <person name="Wilkins M.J."/>
            <person name="Williams K.H."/>
            <person name="Banfield J.F."/>
        </authorList>
    </citation>
    <scope>NUCLEOTIDE SEQUENCE [LARGE SCALE GENOMIC DNA]</scope>
</reference>
<dbReference type="PANTHER" id="PTHR11749">
    <property type="entry name" value="RIBULOSE-5-PHOSPHATE-3-EPIMERASE"/>
    <property type="match status" value="1"/>
</dbReference>
<dbReference type="GO" id="GO:0016857">
    <property type="term" value="F:racemase and epimerase activity, acting on carbohydrates and derivatives"/>
    <property type="evidence" value="ECO:0007669"/>
    <property type="project" value="InterPro"/>
</dbReference>
<dbReference type="STRING" id="1618545.US53_C0008G0015"/>
<dbReference type="Gene3D" id="3.20.20.70">
    <property type="entry name" value="Aldolase class I"/>
    <property type="match status" value="1"/>
</dbReference>
<dbReference type="GO" id="GO:0046872">
    <property type="term" value="F:metal ion binding"/>
    <property type="evidence" value="ECO:0007669"/>
    <property type="project" value="UniProtKB-KW"/>
</dbReference>
<evidence type="ECO:0000313" key="3">
    <source>
        <dbReference type="EMBL" id="KKQ37824.1"/>
    </source>
</evidence>